<evidence type="ECO:0000313" key="1">
    <source>
        <dbReference type="EMBL" id="TFL04070.1"/>
    </source>
</evidence>
<accession>A0A5C3QT86</accession>
<name>A0A5C3QT86_9AGAR</name>
<sequence length="84" mass="10388">MRMRCRWSMLARGPGSASRALPSGRHFTYKKYKQQWWQWRVDHCHRPRCRHKLKFRDHETLWKHVDYPKAQFHPPHPATQKLAR</sequence>
<reference evidence="1 2" key="1">
    <citation type="journal article" date="2019" name="Nat. Ecol. Evol.">
        <title>Megaphylogeny resolves global patterns of mushroom evolution.</title>
        <authorList>
            <person name="Varga T."/>
            <person name="Krizsan K."/>
            <person name="Foldi C."/>
            <person name="Dima B."/>
            <person name="Sanchez-Garcia M."/>
            <person name="Sanchez-Ramirez S."/>
            <person name="Szollosi G.J."/>
            <person name="Szarkandi J.G."/>
            <person name="Papp V."/>
            <person name="Albert L."/>
            <person name="Andreopoulos W."/>
            <person name="Angelini C."/>
            <person name="Antonin V."/>
            <person name="Barry K.W."/>
            <person name="Bougher N.L."/>
            <person name="Buchanan P."/>
            <person name="Buyck B."/>
            <person name="Bense V."/>
            <person name="Catcheside P."/>
            <person name="Chovatia M."/>
            <person name="Cooper J."/>
            <person name="Damon W."/>
            <person name="Desjardin D."/>
            <person name="Finy P."/>
            <person name="Geml J."/>
            <person name="Haridas S."/>
            <person name="Hughes K."/>
            <person name="Justo A."/>
            <person name="Karasinski D."/>
            <person name="Kautmanova I."/>
            <person name="Kiss B."/>
            <person name="Kocsube S."/>
            <person name="Kotiranta H."/>
            <person name="LaButti K.M."/>
            <person name="Lechner B.E."/>
            <person name="Liimatainen K."/>
            <person name="Lipzen A."/>
            <person name="Lukacs Z."/>
            <person name="Mihaltcheva S."/>
            <person name="Morgado L.N."/>
            <person name="Niskanen T."/>
            <person name="Noordeloos M.E."/>
            <person name="Ohm R.A."/>
            <person name="Ortiz-Santana B."/>
            <person name="Ovrebo C."/>
            <person name="Racz N."/>
            <person name="Riley R."/>
            <person name="Savchenko A."/>
            <person name="Shiryaev A."/>
            <person name="Soop K."/>
            <person name="Spirin V."/>
            <person name="Szebenyi C."/>
            <person name="Tomsovsky M."/>
            <person name="Tulloss R.E."/>
            <person name="Uehling J."/>
            <person name="Grigoriev I.V."/>
            <person name="Vagvolgyi C."/>
            <person name="Papp T."/>
            <person name="Martin F.M."/>
            <person name="Miettinen O."/>
            <person name="Hibbett D.S."/>
            <person name="Nagy L.G."/>
        </authorList>
    </citation>
    <scope>NUCLEOTIDE SEQUENCE [LARGE SCALE GENOMIC DNA]</scope>
    <source>
        <strain evidence="1 2">CBS 309.79</strain>
    </source>
</reference>
<dbReference type="AlphaFoldDB" id="A0A5C3QT86"/>
<organism evidence="1 2">
    <name type="scientific">Pterulicium gracile</name>
    <dbReference type="NCBI Taxonomy" id="1884261"/>
    <lineage>
        <taxon>Eukaryota</taxon>
        <taxon>Fungi</taxon>
        <taxon>Dikarya</taxon>
        <taxon>Basidiomycota</taxon>
        <taxon>Agaricomycotina</taxon>
        <taxon>Agaricomycetes</taxon>
        <taxon>Agaricomycetidae</taxon>
        <taxon>Agaricales</taxon>
        <taxon>Pleurotineae</taxon>
        <taxon>Pterulaceae</taxon>
        <taxon>Pterulicium</taxon>
    </lineage>
</organism>
<evidence type="ECO:0000313" key="2">
    <source>
        <dbReference type="Proteomes" id="UP000305067"/>
    </source>
</evidence>
<dbReference type="Proteomes" id="UP000305067">
    <property type="component" value="Unassembled WGS sequence"/>
</dbReference>
<proteinExistence type="predicted"/>
<keyword evidence="2" id="KW-1185">Reference proteome</keyword>
<gene>
    <name evidence="1" type="ORF">BDV98DRAFT_563508</name>
</gene>
<dbReference type="EMBL" id="ML178819">
    <property type="protein sequence ID" value="TFL04070.1"/>
    <property type="molecule type" value="Genomic_DNA"/>
</dbReference>
<protein>
    <submittedName>
        <fullName evidence="1">Uncharacterized protein</fullName>
    </submittedName>
</protein>